<dbReference type="GO" id="GO:0004672">
    <property type="term" value="F:protein kinase activity"/>
    <property type="evidence" value="ECO:0007669"/>
    <property type="project" value="InterPro"/>
</dbReference>
<dbReference type="SMART" id="SM00220">
    <property type="entry name" value="S_TKc"/>
    <property type="match status" value="1"/>
</dbReference>
<reference evidence="6" key="1">
    <citation type="journal article" date="2020" name="Microb. Genom.">
        <title>Genetic diversity of clinical and environmental Mucorales isolates obtained from an investigation of mucormycosis cases among solid organ transplant recipients.</title>
        <authorList>
            <person name="Nguyen M.H."/>
            <person name="Kaul D."/>
            <person name="Muto C."/>
            <person name="Cheng S.J."/>
            <person name="Richter R.A."/>
            <person name="Bruno V.M."/>
            <person name="Liu G."/>
            <person name="Beyhan S."/>
            <person name="Sundermann A.J."/>
            <person name="Mounaud S."/>
            <person name="Pasculle A.W."/>
            <person name="Nierman W.C."/>
            <person name="Driscoll E."/>
            <person name="Cumbie R."/>
            <person name="Clancy C.J."/>
            <person name="Dupont C.L."/>
        </authorList>
    </citation>
    <scope>NUCLEOTIDE SEQUENCE</scope>
    <source>
        <strain evidence="6">GL11</strain>
    </source>
</reference>
<evidence type="ECO:0000256" key="2">
    <source>
        <dbReference type="ARBA" id="ARBA00022454"/>
    </source>
</evidence>
<evidence type="ECO:0000259" key="5">
    <source>
        <dbReference type="PROSITE" id="PS50011"/>
    </source>
</evidence>
<dbReference type="AlphaFoldDB" id="A0A9P7BXD5"/>
<dbReference type="InterPro" id="IPR000719">
    <property type="entry name" value="Prot_kinase_dom"/>
</dbReference>
<dbReference type="PANTHER" id="PTHR14030">
    <property type="entry name" value="MITOTIC CHECKPOINT SERINE/THREONINE-PROTEIN KINASE BUB1"/>
    <property type="match status" value="1"/>
</dbReference>
<comment type="caution">
    <text evidence="6">The sequence shown here is derived from an EMBL/GenBank/DDBJ whole genome shotgun (WGS) entry which is preliminary data.</text>
</comment>
<accession>A0A9P7BXD5</accession>
<evidence type="ECO:0000256" key="1">
    <source>
        <dbReference type="ARBA" id="ARBA00004629"/>
    </source>
</evidence>
<dbReference type="GO" id="GO:0000776">
    <property type="term" value="C:kinetochore"/>
    <property type="evidence" value="ECO:0007669"/>
    <property type="project" value="UniProtKB-KW"/>
</dbReference>
<proteinExistence type="predicted"/>
<evidence type="ECO:0000256" key="4">
    <source>
        <dbReference type="ARBA" id="ARBA00023328"/>
    </source>
</evidence>
<dbReference type="GO" id="GO:0005524">
    <property type="term" value="F:ATP binding"/>
    <property type="evidence" value="ECO:0007669"/>
    <property type="project" value="InterPro"/>
</dbReference>
<name>A0A9P7BXD5_RHIOR</name>
<dbReference type="PROSITE" id="PS50011">
    <property type="entry name" value="PROTEIN_KINASE_DOM"/>
    <property type="match status" value="1"/>
</dbReference>
<dbReference type="EMBL" id="JAANQT010000019">
    <property type="protein sequence ID" value="KAG1315854.1"/>
    <property type="molecule type" value="Genomic_DNA"/>
</dbReference>
<evidence type="ECO:0000256" key="3">
    <source>
        <dbReference type="ARBA" id="ARBA00022838"/>
    </source>
</evidence>
<dbReference type="PROSITE" id="PS00108">
    <property type="entry name" value="PROTEIN_KINASE_ST"/>
    <property type="match status" value="1"/>
</dbReference>
<organism evidence="6 7">
    <name type="scientific">Rhizopus oryzae</name>
    <name type="common">Mucormycosis agent</name>
    <name type="synonym">Rhizopus arrhizus var. delemar</name>
    <dbReference type="NCBI Taxonomy" id="64495"/>
    <lineage>
        <taxon>Eukaryota</taxon>
        <taxon>Fungi</taxon>
        <taxon>Fungi incertae sedis</taxon>
        <taxon>Mucoromycota</taxon>
        <taxon>Mucoromycotina</taxon>
        <taxon>Mucoromycetes</taxon>
        <taxon>Mucorales</taxon>
        <taxon>Mucorineae</taxon>
        <taxon>Rhizopodaceae</taxon>
        <taxon>Rhizopus</taxon>
    </lineage>
</organism>
<dbReference type="InterPro" id="IPR008271">
    <property type="entry name" value="Ser/Thr_kinase_AS"/>
</dbReference>
<dbReference type="InterPro" id="IPR015661">
    <property type="entry name" value="Bub1/Mad3"/>
</dbReference>
<evidence type="ECO:0000313" key="7">
    <source>
        <dbReference type="Proteomes" id="UP000716291"/>
    </source>
</evidence>
<evidence type="ECO:0000313" key="6">
    <source>
        <dbReference type="EMBL" id="KAG1315854.1"/>
    </source>
</evidence>
<keyword evidence="7" id="KW-1185">Reference proteome</keyword>
<gene>
    <name evidence="6" type="ORF">G6F64_000328</name>
</gene>
<dbReference type="Gene3D" id="1.10.510.10">
    <property type="entry name" value="Transferase(Phosphotransferase) domain 1"/>
    <property type="match status" value="1"/>
</dbReference>
<keyword evidence="4" id="KW-0137">Centromere</keyword>
<dbReference type="GO" id="GO:0007094">
    <property type="term" value="P:mitotic spindle assembly checkpoint signaling"/>
    <property type="evidence" value="ECO:0007669"/>
    <property type="project" value="InterPro"/>
</dbReference>
<dbReference type="OrthoDB" id="248495at2759"/>
<feature type="domain" description="Protein kinase" evidence="5">
    <location>
        <begin position="310"/>
        <end position="574"/>
    </location>
</feature>
<dbReference type="Proteomes" id="UP000716291">
    <property type="component" value="Unassembled WGS sequence"/>
</dbReference>
<keyword evidence="3" id="KW-0995">Kinetochore</keyword>
<dbReference type="Pfam" id="PF00069">
    <property type="entry name" value="Pkinase"/>
    <property type="match status" value="1"/>
</dbReference>
<sequence>MAIPIKRLKRIYHQFKTNNSIEFKEQEFNLGQYNANIQIIDKDHEHLLLYTHEDFIEQDQPLMTQLNWLNVQLQHHARASILREVYYKNQEVSLEELRIKYNPAKSIIKKWRSQEPVVLKPCLIQGEVQQQSTKRLIQEQHVFSLQPHDQPVKRGQKHIKERILKQQHQQTIFQASQIQKQQQQTKLSQPQKVLKKPTLGKTLLFATETPATAVSQIESAHPPVESKQKDIMVTRKEGVVELPHSPEFVHDQINKSGARVCSTYHIIKESASNTQKMLSSWFVYDKKKRLWKPSTKKEKHSLVHLLESEFLVVSKLGEGGMAQVFLVQETDSLAFYGLKVQQPPNPWEFYIHYQINERKKQNKTPFHLLPVLNYYYYTDTSFLLMPYIRHGTLLDAYNRYIAAQKTMPEPIIALFTARFIQQVILLHSLDICHNDLKLDNVMLISRRKDTMPDVVLIDFGHSIDVRVLDYPQCKASWPPACPLSGYPQFNTGYNPIHADYWELAAMSHRLLFGEPMQAICTHEGKFIIQQKFKRYWHVNLWSMLFECLLNRSNEQTDINLLLQEFDKIQVHDKLIHECIQVLTK</sequence>
<protein>
    <recommendedName>
        <fullName evidence="5">Protein kinase domain-containing protein</fullName>
    </recommendedName>
</protein>
<keyword evidence="2" id="KW-0158">Chromosome</keyword>
<dbReference type="InterPro" id="IPR011009">
    <property type="entry name" value="Kinase-like_dom_sf"/>
</dbReference>
<comment type="subcellular location">
    <subcellularLocation>
        <location evidence="1">Chromosome</location>
        <location evidence="1">Centromere</location>
        <location evidence="1">Kinetochore</location>
    </subcellularLocation>
</comment>
<dbReference type="SUPFAM" id="SSF56112">
    <property type="entry name" value="Protein kinase-like (PK-like)"/>
    <property type="match status" value="1"/>
</dbReference>